<keyword evidence="1" id="KW-0472">Membrane</keyword>
<protein>
    <recommendedName>
        <fullName evidence="4">DUF1145 domain-containing protein</fullName>
    </recommendedName>
</protein>
<comment type="caution">
    <text evidence="2">The sequence shown here is derived from an EMBL/GenBank/DDBJ whole genome shotgun (WGS) entry which is preliminary data.</text>
</comment>
<dbReference type="InterPro" id="IPR009525">
    <property type="entry name" value="DUF1145"/>
</dbReference>
<organism evidence="2 3">
    <name type="scientific">Pseudomonas fluorescens ICMP 11288</name>
    <dbReference type="NCBI Taxonomy" id="1198309"/>
    <lineage>
        <taxon>Bacteria</taxon>
        <taxon>Pseudomonadati</taxon>
        <taxon>Pseudomonadota</taxon>
        <taxon>Gammaproteobacteria</taxon>
        <taxon>Pseudomonadales</taxon>
        <taxon>Pseudomonadaceae</taxon>
        <taxon>Pseudomonas</taxon>
    </lineage>
</organism>
<dbReference type="Proteomes" id="UP000054197">
    <property type="component" value="Unassembled WGS sequence"/>
</dbReference>
<feature type="transmembrane region" description="Helical" evidence="1">
    <location>
        <begin position="7"/>
        <end position="25"/>
    </location>
</feature>
<keyword evidence="1" id="KW-1133">Transmembrane helix</keyword>
<dbReference type="Pfam" id="PF06611">
    <property type="entry name" value="DUF1145"/>
    <property type="match status" value="1"/>
</dbReference>
<evidence type="ECO:0000256" key="1">
    <source>
        <dbReference type="SAM" id="Phobius"/>
    </source>
</evidence>
<evidence type="ECO:0008006" key="4">
    <source>
        <dbReference type="Google" id="ProtNLM"/>
    </source>
</evidence>
<reference evidence="2 3" key="1">
    <citation type="submission" date="2015-09" db="EMBL/GenBank/DDBJ databases">
        <title>Genome sequence of ICMP 11288.</title>
        <authorList>
            <person name="Visnovsky S."/>
            <person name="Lu A."/>
            <person name="Panda P."/>
            <person name="Pitman A."/>
        </authorList>
    </citation>
    <scope>NUCLEOTIDE SEQUENCE [LARGE SCALE GENOMIC DNA]</scope>
    <source>
        <strain evidence="2 3">ICMP 11288</strain>
    </source>
</reference>
<dbReference type="RefSeq" id="WP_058421697.1">
    <property type="nucleotide sequence ID" value="NZ_LKEF01000041.1"/>
</dbReference>
<dbReference type="PANTHER" id="PTHR38775:SF1">
    <property type="entry name" value="INNER MEMBRANE PROTEIN"/>
    <property type="match status" value="1"/>
</dbReference>
<dbReference type="EMBL" id="LKEF01000041">
    <property type="protein sequence ID" value="KTB60130.1"/>
    <property type="molecule type" value="Genomic_DNA"/>
</dbReference>
<sequence length="97" mass="11163">MKVFWELGKFLTLLFWVVVLVNLFRPLTNPFHLLVSLAGSLLLLTHLLELLLFNSSLKHRAHPWRDRLQILLVGMFHVRGLSVPATVNETNKEANHA</sequence>
<keyword evidence="1" id="KW-0812">Transmembrane</keyword>
<feature type="transmembrane region" description="Helical" evidence="1">
    <location>
        <begin position="31"/>
        <end position="53"/>
    </location>
</feature>
<evidence type="ECO:0000313" key="3">
    <source>
        <dbReference type="Proteomes" id="UP000054197"/>
    </source>
</evidence>
<dbReference type="PANTHER" id="PTHR38775">
    <property type="entry name" value="INNER MEMBRANE PROTEIN-RELATED"/>
    <property type="match status" value="1"/>
</dbReference>
<gene>
    <name evidence="2" type="ORF">AO063_28140</name>
</gene>
<accession>A0A0W0HHJ9</accession>
<dbReference type="AlphaFoldDB" id="A0A0W0HHJ9"/>
<proteinExistence type="predicted"/>
<evidence type="ECO:0000313" key="2">
    <source>
        <dbReference type="EMBL" id="KTB60130.1"/>
    </source>
</evidence>
<name>A0A0W0HHJ9_PSEFL</name>